<feature type="domain" description="Peptidase S8/S53" evidence="8">
    <location>
        <begin position="125"/>
        <end position="377"/>
    </location>
</feature>
<keyword evidence="3 6" id="KW-0378">Hydrolase</keyword>
<dbReference type="Gene3D" id="3.40.50.200">
    <property type="entry name" value="Peptidase S8/S53 domain"/>
    <property type="match status" value="1"/>
</dbReference>
<evidence type="ECO:0000259" key="8">
    <source>
        <dbReference type="Pfam" id="PF00082"/>
    </source>
</evidence>
<dbReference type="Gene3D" id="2.60.120.380">
    <property type="match status" value="2"/>
</dbReference>
<dbReference type="Proteomes" id="UP000503088">
    <property type="component" value="Chromosome"/>
</dbReference>
<dbReference type="GO" id="GO:0006508">
    <property type="term" value="P:proteolysis"/>
    <property type="evidence" value="ECO:0007669"/>
    <property type="project" value="UniProtKB-KW"/>
</dbReference>
<feature type="active site" description="Charge relay system" evidence="5 6">
    <location>
        <position position="131"/>
    </location>
</feature>
<dbReference type="InterPro" id="IPR015500">
    <property type="entry name" value="Peptidase_S8_subtilisin-rel"/>
</dbReference>
<dbReference type="PROSITE" id="PS00136">
    <property type="entry name" value="SUBTILASE_ASP"/>
    <property type="match status" value="1"/>
</dbReference>
<dbReference type="InterPro" id="IPR000209">
    <property type="entry name" value="Peptidase_S8/S53_dom"/>
</dbReference>
<reference evidence="9 10" key="1">
    <citation type="submission" date="2020-01" db="EMBL/GenBank/DDBJ databases">
        <authorList>
            <person name="Gulvik C.A."/>
            <person name="Batra D.G."/>
        </authorList>
    </citation>
    <scope>NUCLEOTIDE SEQUENCE [LARGE SCALE GENOMIC DNA]</scope>
    <source>
        <strain evidence="9 10">W9323</strain>
    </source>
</reference>
<dbReference type="SUPFAM" id="SSF89260">
    <property type="entry name" value="Collagen-binding domain"/>
    <property type="match status" value="1"/>
</dbReference>
<organism evidence="9 10">
    <name type="scientific">Kroppenstedtia pulmonis</name>
    <dbReference type="NCBI Taxonomy" id="1380685"/>
    <lineage>
        <taxon>Bacteria</taxon>
        <taxon>Bacillati</taxon>
        <taxon>Bacillota</taxon>
        <taxon>Bacilli</taxon>
        <taxon>Bacillales</taxon>
        <taxon>Thermoactinomycetaceae</taxon>
        <taxon>Kroppenstedtia</taxon>
    </lineage>
</organism>
<dbReference type="Pfam" id="PF00082">
    <property type="entry name" value="Peptidase_S8"/>
    <property type="match status" value="1"/>
</dbReference>
<name>A0A7D4CHW1_9BACL</name>
<dbReference type="InterPro" id="IPR023828">
    <property type="entry name" value="Peptidase_S8_Ser-AS"/>
</dbReference>
<dbReference type="InterPro" id="IPR023827">
    <property type="entry name" value="Peptidase_S8_Asp-AS"/>
</dbReference>
<accession>A0A7D4CHW1</accession>
<keyword evidence="2 6" id="KW-0645">Protease</keyword>
<dbReference type="PROSITE" id="PS00138">
    <property type="entry name" value="SUBTILASE_SER"/>
    <property type="match status" value="1"/>
</dbReference>
<dbReference type="InterPro" id="IPR050131">
    <property type="entry name" value="Peptidase_S8_subtilisin-like"/>
</dbReference>
<sequence>MTETPPSSNGNSKSTHHREWVVQWKQEPEPAFLDSVSILHKTREDTEGRLTMLIRLKKQVEEDRWLDRWSAHEGVEFIHPNHKYKVEKREVASSPTAKDRYYLDSIHARQAWTSVSLGSGRARPVTVAVVDTGIDLEHPALKPFLTRGINLRVPSSPPTDEMGHGTHVAGVMAEVWKGWFTGKRDSESVRPRIMPVKVMTDGQDGDVYFTAEGIREAVRNGADVIVLSQGSWTYSETIADATRLAEEKGAVVVGAAGNARLNVRGDVVYNRPLYYPAALPTVLGVGSVDEQNKVVITSNSGPGMDVAAPGESIWAALPQGKYGADSGTSFAVPQVAALAALLMDKEPKWTPAQVRQQIRQSARPLKNERWNEQYGFGLIDLHKALVQKPKKDIFEPNERLSQGMPMSVDQVYEAVLSGYKDRDCYRIEPPYTGTVQLSVKGKADDIKAIKMEVKTGKKSALYSGKELESVQLTVSEKKVSLCLSSLKKGRKDKFYTLSNEFSPNPDEYENNDYPWSAHKLELSPGYTSILGTFHKKRDDDWFRMEVPEPGELHLKVNIWSPRGDPVLYVQERGGWKGKKVDERAEGESEEYQMKVKSGSLYVRVSDYGTNPIPDPYNLFIDYKPESQDDYKPNNTSDQAILLVKGDEVTGRISGPGDLDWYTFGKDYGNIQLDVYTSEKNHHLKMILYDEKMRVLDQLKLSGSHGQFKLDSTLPKGSYLLRLEDRKSEKEVDYRLRFSGK</sequence>
<proteinExistence type="inferred from homology"/>
<dbReference type="PANTHER" id="PTHR43806">
    <property type="entry name" value="PEPTIDASE S8"/>
    <property type="match status" value="1"/>
</dbReference>
<evidence type="ECO:0000256" key="2">
    <source>
        <dbReference type="ARBA" id="ARBA00022670"/>
    </source>
</evidence>
<dbReference type="EMBL" id="CP048104">
    <property type="protein sequence ID" value="QKG85674.1"/>
    <property type="molecule type" value="Genomic_DNA"/>
</dbReference>
<comment type="similarity">
    <text evidence="1 6 7">Belongs to the peptidase S8 family.</text>
</comment>
<dbReference type="PANTHER" id="PTHR43806:SF11">
    <property type="entry name" value="CEREVISIN-RELATED"/>
    <property type="match status" value="1"/>
</dbReference>
<dbReference type="KEGG" id="kpul:GXN76_15270"/>
<dbReference type="PRINTS" id="PR00723">
    <property type="entry name" value="SUBTILISIN"/>
</dbReference>
<evidence type="ECO:0000313" key="10">
    <source>
        <dbReference type="Proteomes" id="UP000503088"/>
    </source>
</evidence>
<evidence type="ECO:0000313" key="9">
    <source>
        <dbReference type="EMBL" id="QKG85674.1"/>
    </source>
</evidence>
<evidence type="ECO:0000256" key="1">
    <source>
        <dbReference type="ARBA" id="ARBA00011073"/>
    </source>
</evidence>
<dbReference type="RefSeq" id="WP_173224531.1">
    <property type="nucleotide sequence ID" value="NZ_CP048104.1"/>
</dbReference>
<keyword evidence="10" id="KW-1185">Reference proteome</keyword>
<feature type="active site" description="Charge relay system" evidence="5 6">
    <location>
        <position position="329"/>
    </location>
</feature>
<protein>
    <submittedName>
        <fullName evidence="9">S8 family serine peptidase</fullName>
    </submittedName>
</protein>
<evidence type="ECO:0000256" key="7">
    <source>
        <dbReference type="RuleBase" id="RU003355"/>
    </source>
</evidence>
<dbReference type="PROSITE" id="PS51892">
    <property type="entry name" value="SUBTILASE"/>
    <property type="match status" value="1"/>
</dbReference>
<evidence type="ECO:0000256" key="6">
    <source>
        <dbReference type="PROSITE-ProRule" id="PRU01240"/>
    </source>
</evidence>
<gene>
    <name evidence="9" type="ORF">GXN76_15270</name>
</gene>
<keyword evidence="4 6" id="KW-0720">Serine protease</keyword>
<evidence type="ECO:0000256" key="4">
    <source>
        <dbReference type="ARBA" id="ARBA00022825"/>
    </source>
</evidence>
<dbReference type="SUPFAM" id="SSF52743">
    <property type="entry name" value="Subtilisin-like"/>
    <property type="match status" value="1"/>
</dbReference>
<dbReference type="AlphaFoldDB" id="A0A7D4CHW1"/>
<feature type="active site" description="Charge relay system" evidence="5 6">
    <location>
        <position position="164"/>
    </location>
</feature>
<dbReference type="InterPro" id="IPR036852">
    <property type="entry name" value="Peptidase_S8/S53_dom_sf"/>
</dbReference>
<evidence type="ECO:0000256" key="3">
    <source>
        <dbReference type="ARBA" id="ARBA00022801"/>
    </source>
</evidence>
<dbReference type="GO" id="GO:0004252">
    <property type="term" value="F:serine-type endopeptidase activity"/>
    <property type="evidence" value="ECO:0007669"/>
    <property type="project" value="UniProtKB-UniRule"/>
</dbReference>
<evidence type="ECO:0000256" key="5">
    <source>
        <dbReference type="PIRSR" id="PIRSR615500-1"/>
    </source>
</evidence>